<dbReference type="InterPro" id="IPR002347">
    <property type="entry name" value="SDR_fam"/>
</dbReference>
<evidence type="ECO:0000256" key="2">
    <source>
        <dbReference type="ARBA" id="ARBA00023002"/>
    </source>
</evidence>
<dbReference type="InterPro" id="IPR020904">
    <property type="entry name" value="Sc_DH/Rdtase_CS"/>
</dbReference>
<reference evidence="3" key="1">
    <citation type="submission" date="2020-05" db="EMBL/GenBank/DDBJ databases">
        <title>The draft genome sequence of Maribacter sp. ANRC-HE7.</title>
        <authorList>
            <person name="Mu L."/>
        </authorList>
    </citation>
    <scope>NUCLEOTIDE SEQUENCE</scope>
    <source>
        <strain evidence="3">ANRC-HE7</strain>
    </source>
</reference>
<evidence type="ECO:0000256" key="1">
    <source>
        <dbReference type="ARBA" id="ARBA00006484"/>
    </source>
</evidence>
<dbReference type="PANTHER" id="PTHR43669">
    <property type="entry name" value="5-KETO-D-GLUCONATE 5-REDUCTASE"/>
    <property type="match status" value="1"/>
</dbReference>
<dbReference type="Pfam" id="PF13561">
    <property type="entry name" value="adh_short_C2"/>
    <property type="match status" value="1"/>
</dbReference>
<organism evidence="3 4">
    <name type="scientific">Maribacter aquimaris</name>
    <dbReference type="NCBI Taxonomy" id="2737171"/>
    <lineage>
        <taxon>Bacteria</taxon>
        <taxon>Pseudomonadati</taxon>
        <taxon>Bacteroidota</taxon>
        <taxon>Flavobacteriia</taxon>
        <taxon>Flavobacteriales</taxon>
        <taxon>Flavobacteriaceae</taxon>
        <taxon>Maribacter</taxon>
    </lineage>
</organism>
<sequence length="258" mass="27969">MRFKDKIVLVTGATRNTGIGIAAQFIREGATVCVNGSSKENLEAGAAHLNAMDLINFHLFEADISDIDQVVSMFEQIKQKFGRLDILINNAANQGLGMKFDTMPSEDFLKVLKVNLLGTFQVSQQAVKIMLPQKSKGVIVNLGSNVSTRAIHDRTAYVTSKGGIDALTRSMAIDLAPRGIRVNMVAPGYILTDRWEELSPEVIKRRRENIPLGIEATSGDISEAVAFLASDAAKNISGERLVVDGGCSAQHLPMDIDL</sequence>
<dbReference type="PROSITE" id="PS00061">
    <property type="entry name" value="ADH_SHORT"/>
    <property type="match status" value="1"/>
</dbReference>
<dbReference type="InterPro" id="IPR036291">
    <property type="entry name" value="NAD(P)-bd_dom_sf"/>
</dbReference>
<dbReference type="EMBL" id="JABTCF010000004">
    <property type="protein sequence ID" value="MBD0777811.1"/>
    <property type="molecule type" value="Genomic_DNA"/>
</dbReference>
<gene>
    <name evidence="3" type="ORF">HPE56_08400</name>
</gene>
<dbReference type="CDD" id="cd05233">
    <property type="entry name" value="SDR_c"/>
    <property type="match status" value="1"/>
</dbReference>
<dbReference type="PRINTS" id="PR00081">
    <property type="entry name" value="GDHRDH"/>
</dbReference>
<dbReference type="PRINTS" id="PR00080">
    <property type="entry name" value="SDRFAMILY"/>
</dbReference>
<dbReference type="PANTHER" id="PTHR43669:SF3">
    <property type="entry name" value="ALCOHOL DEHYDROGENASE, PUTATIVE (AFU_ORTHOLOGUE AFUA_3G03445)-RELATED"/>
    <property type="match status" value="1"/>
</dbReference>
<protein>
    <submittedName>
        <fullName evidence="3">SDR family oxidoreductase</fullName>
    </submittedName>
</protein>
<name>A0ABR7V271_9FLAO</name>
<dbReference type="Proteomes" id="UP001166021">
    <property type="component" value="Unassembled WGS sequence"/>
</dbReference>
<dbReference type="Gene3D" id="3.40.50.720">
    <property type="entry name" value="NAD(P)-binding Rossmann-like Domain"/>
    <property type="match status" value="1"/>
</dbReference>
<keyword evidence="4" id="KW-1185">Reference proteome</keyword>
<evidence type="ECO:0000313" key="4">
    <source>
        <dbReference type="Proteomes" id="UP001166021"/>
    </source>
</evidence>
<evidence type="ECO:0000313" key="3">
    <source>
        <dbReference type="EMBL" id="MBD0777811.1"/>
    </source>
</evidence>
<comment type="caution">
    <text evidence="3">The sequence shown here is derived from an EMBL/GenBank/DDBJ whole genome shotgun (WGS) entry which is preliminary data.</text>
</comment>
<dbReference type="RefSeq" id="WP_188243325.1">
    <property type="nucleotide sequence ID" value="NZ_JABTCF010000004.1"/>
</dbReference>
<proteinExistence type="inferred from homology"/>
<keyword evidence="2" id="KW-0560">Oxidoreductase</keyword>
<accession>A0ABR7V271</accession>
<comment type="similarity">
    <text evidence="1">Belongs to the short-chain dehydrogenases/reductases (SDR) family.</text>
</comment>
<dbReference type="SUPFAM" id="SSF51735">
    <property type="entry name" value="NAD(P)-binding Rossmann-fold domains"/>
    <property type="match status" value="1"/>
</dbReference>